<gene>
    <name evidence="1" type="ORF">GCM10009093_12190</name>
</gene>
<organism evidence="1 2">
    <name type="scientific">Brevundimonas terrae</name>
    <dbReference type="NCBI Taxonomy" id="363631"/>
    <lineage>
        <taxon>Bacteria</taxon>
        <taxon>Pseudomonadati</taxon>
        <taxon>Pseudomonadota</taxon>
        <taxon>Alphaproteobacteria</taxon>
        <taxon>Caulobacterales</taxon>
        <taxon>Caulobacteraceae</taxon>
        <taxon>Brevundimonas</taxon>
    </lineage>
</organism>
<reference evidence="2" key="1">
    <citation type="journal article" date="2019" name="Int. J. Syst. Evol. Microbiol.">
        <title>The Global Catalogue of Microorganisms (GCM) 10K type strain sequencing project: providing services to taxonomists for standard genome sequencing and annotation.</title>
        <authorList>
            <consortium name="The Broad Institute Genomics Platform"/>
            <consortium name="The Broad Institute Genome Sequencing Center for Infectious Disease"/>
            <person name="Wu L."/>
            <person name="Ma J."/>
        </authorList>
    </citation>
    <scope>NUCLEOTIDE SEQUENCE [LARGE SCALE GENOMIC DNA]</scope>
    <source>
        <strain evidence="2">JCM 13476</strain>
    </source>
</reference>
<evidence type="ECO:0000313" key="1">
    <source>
        <dbReference type="EMBL" id="GAA0386925.1"/>
    </source>
</evidence>
<comment type="caution">
    <text evidence="1">The sequence shown here is derived from an EMBL/GenBank/DDBJ whole genome shotgun (WGS) entry which is preliminary data.</text>
</comment>
<evidence type="ECO:0000313" key="2">
    <source>
        <dbReference type="Proteomes" id="UP001500791"/>
    </source>
</evidence>
<dbReference type="InterPro" id="IPR027417">
    <property type="entry name" value="P-loop_NTPase"/>
</dbReference>
<keyword evidence="2" id="KW-1185">Reference proteome</keyword>
<proteinExistence type="predicted"/>
<evidence type="ECO:0008006" key="3">
    <source>
        <dbReference type="Google" id="ProtNLM"/>
    </source>
</evidence>
<accession>A0ABP3I156</accession>
<name>A0ABP3I156_9CAUL</name>
<dbReference type="RefSeq" id="WP_167179347.1">
    <property type="nucleotide sequence ID" value="NZ_BAAAEJ010000004.1"/>
</dbReference>
<dbReference type="SUPFAM" id="SSF52540">
    <property type="entry name" value="P-loop containing nucleoside triphosphate hydrolases"/>
    <property type="match status" value="1"/>
</dbReference>
<sequence length="1126" mass="123624">MSKRLSSIVKVARRFSRAVRVDADLIDPRALDGYVCSQSAIEALLLVGRHHKASGHGAFTWTGPYGSGKSSLAIALAALAAGPAESRKRLLADINAADRNELIEAFRPTELAWRVVAAVGRRDAPEAAIAESIAATIQDQPKLARGESETLAAWALRIAADKSHAGLILLVDEMGKLLEHAARADGDVHLFQDLAETASRSEGRLLVVGILHQAFDEYAHRLAREARDEWIKIQGRYLDVPINLAAEEQLDLIGRAIEASRPGQVKSAATSAVAKSLSSQRFGNASMLETRLEACWPLHPLVAALLGPISRRRFGQNQRSLFGFLNSVEPYGFQSFLEETEIEGASTYHVGRLWDYLHANLEPAILASPDGHRWSTALEALARLESREASPEHFELLKAIALIDLFKDRSGLQASPDLLSEVVAGLSAKRFKAVLEDLATWSVVIFRKHSGSYAIFAGSDFDIDAAVDQAREAGVSMDLRQLSRYAALQPILAKRHYETTGALRWFEIELCAVADAEERIRTYQPAPGAAGLFLLTVSGEEESASEAQSFLKRAKAQAGDRLVVPGWTPESFMIREMAFDLAALEHVRAYRAELAGDAVARREVDARITRLSAELEDRMASAIHRVKWERPDGMKADISLRHSGPAGLSILASRLADWRYPKAPHLPNELVNRSRPSSNAAGAVRTLLRAMIDRKSQERLGISGFPPEAGLYVSLLETTGLHRYDRSTEAWGFSAPPANDPHHLHGLWQAADDLLKSSNDGASMADVFKTWQDPEYGLRNGLCNILGTAYLLTRVETCAFYLDGVFRPSLDTFLIDRMVQEPGSVSIRAVQLSDVDFAFISTLRDRLSTEEVPVPPTTFDVARAIIGLIRGLPMWSQRTGRLNAITIAFRDRAKAVDDPNRFLTVDTPKAFGWSSDFSGPALSRQVTEALDELRNAYDLMLTTIGQNLLRELRVKSDDLGVLRRRAESVKGVTGNFRLDALATRLSTYEGTLEELEGISSLAANKPPRDWVDRDIDAASVELAALAQQFLKAEIFQRLKGREGGRVAIAVYISDPDHPEPKAHEITVSASERSEASVLAQRLRELVEAKGASPEVALAALADLGWTLTQESAPEKTRKIALEIQHD</sequence>
<dbReference type="Proteomes" id="UP001500791">
    <property type="component" value="Unassembled WGS sequence"/>
</dbReference>
<dbReference type="EMBL" id="BAAAEJ010000004">
    <property type="protein sequence ID" value="GAA0386925.1"/>
    <property type="molecule type" value="Genomic_DNA"/>
</dbReference>
<protein>
    <recommendedName>
        <fullName evidence="3">ATP-binding protein</fullName>
    </recommendedName>
</protein>